<dbReference type="PANTHER" id="PTHR34610">
    <property type="entry name" value="SSL7007 PROTEIN"/>
    <property type="match status" value="1"/>
</dbReference>
<gene>
    <name evidence="2" type="ORF">SAMN05216203_1830</name>
</gene>
<evidence type="ECO:0000313" key="3">
    <source>
        <dbReference type="Proteomes" id="UP000198644"/>
    </source>
</evidence>
<keyword evidence="3" id="KW-1185">Reference proteome</keyword>
<dbReference type="RefSeq" id="WP_092011162.1">
    <property type="nucleotide sequence ID" value="NZ_FOYW01000001.1"/>
</dbReference>
<dbReference type="Pfam" id="PF13470">
    <property type="entry name" value="PIN_3"/>
    <property type="match status" value="1"/>
</dbReference>
<dbReference type="InterPro" id="IPR002716">
    <property type="entry name" value="PIN_dom"/>
</dbReference>
<dbReference type="AlphaFoldDB" id="A0A1I6I5B6"/>
<dbReference type="Proteomes" id="UP000198644">
    <property type="component" value="Unassembled WGS sequence"/>
</dbReference>
<dbReference type="OrthoDB" id="7365410at2"/>
<dbReference type="EMBL" id="FOYW01000001">
    <property type="protein sequence ID" value="SFR61824.1"/>
    <property type="molecule type" value="Genomic_DNA"/>
</dbReference>
<feature type="domain" description="PIN" evidence="1">
    <location>
        <begin position="5"/>
        <end position="104"/>
    </location>
</feature>
<accession>A0A1I6I5B6</accession>
<dbReference type="InterPro" id="IPR029060">
    <property type="entry name" value="PIN-like_dom_sf"/>
</dbReference>
<protein>
    <submittedName>
        <fullName evidence="2">Predicted nucleic acid-binding protein, contains PIN domain</fullName>
    </submittedName>
</protein>
<evidence type="ECO:0000259" key="1">
    <source>
        <dbReference type="Pfam" id="PF13470"/>
    </source>
</evidence>
<dbReference type="SUPFAM" id="SSF88723">
    <property type="entry name" value="PIN domain-like"/>
    <property type="match status" value="1"/>
</dbReference>
<proteinExistence type="predicted"/>
<evidence type="ECO:0000313" key="2">
    <source>
        <dbReference type="EMBL" id="SFR61824.1"/>
    </source>
</evidence>
<name>A0A1I6I5B6_9GAMM</name>
<dbReference type="InterPro" id="IPR002850">
    <property type="entry name" value="PIN_toxin-like"/>
</dbReference>
<sequence length="134" mass="15220">MPKDVILDTNVFVASGFNPHSASAKVVRQVREGKLQMIWDRHTRGEIEHILGKIPGLSRRDSRALFQKSGRFRGRTHPSRFRYVPDPADRKFAALADASGATLISNDDDLLRGRKRARAPIMTPREFQRKRSKG</sequence>
<reference evidence="2 3" key="1">
    <citation type="submission" date="2016-10" db="EMBL/GenBank/DDBJ databases">
        <authorList>
            <person name="de Groot N.N."/>
        </authorList>
    </citation>
    <scope>NUCLEOTIDE SEQUENCE [LARGE SCALE GENOMIC DNA]</scope>
    <source>
        <strain evidence="2 3">CGMCC 1.9167</strain>
    </source>
</reference>
<dbReference type="PANTHER" id="PTHR34610:SF3">
    <property type="entry name" value="SSL7007 PROTEIN"/>
    <property type="match status" value="1"/>
</dbReference>
<organism evidence="2 3">
    <name type="scientific">Marinobacter daqiaonensis</name>
    <dbReference type="NCBI Taxonomy" id="650891"/>
    <lineage>
        <taxon>Bacteria</taxon>
        <taxon>Pseudomonadati</taxon>
        <taxon>Pseudomonadota</taxon>
        <taxon>Gammaproteobacteria</taxon>
        <taxon>Pseudomonadales</taxon>
        <taxon>Marinobacteraceae</taxon>
        <taxon>Marinobacter</taxon>
    </lineage>
</organism>